<evidence type="ECO:0000313" key="2">
    <source>
        <dbReference type="Proteomes" id="UP000830395"/>
    </source>
</evidence>
<accession>A0ACC5Y4J7</accession>
<keyword evidence="2" id="KW-1185">Reference proteome</keyword>
<evidence type="ECO:0000313" key="1">
    <source>
        <dbReference type="EMBL" id="MCJ8730542.1"/>
    </source>
</evidence>
<reference evidence="1" key="1">
    <citation type="submission" date="2020-02" db="EMBL/GenBank/DDBJ databases">
        <title>Genome sequencing of the panga catfish, Pangasius djambal.</title>
        <authorList>
            <person name="Wen M."/>
            <person name="Zahm M."/>
            <person name="Roques C."/>
            <person name="Cabau C."/>
            <person name="Klopp C."/>
            <person name="Donnadieu C."/>
            <person name="Jouanno E."/>
            <person name="Avarre J.-C."/>
            <person name="Campet M."/>
            <person name="Ha T."/>
            <person name="Dugue R."/>
            <person name="Lampietro C."/>
            <person name="Louis A."/>
            <person name="Herpin A."/>
            <person name="Echchiki A."/>
            <person name="Berthelot C."/>
            <person name="Parey E."/>
            <person name="Roest-Crollius H."/>
            <person name="Braasch I."/>
            <person name="Postlethwait J.H."/>
            <person name="Bobe J."/>
            <person name="Montfort J."/>
            <person name="Bouchez O."/>
            <person name="Begum T."/>
            <person name="Schartl M."/>
            <person name="Gustiano R."/>
            <person name="Guiguen Y."/>
        </authorList>
    </citation>
    <scope>NUCLEOTIDE SEQUENCE</scope>
    <source>
        <strain evidence="1">Pdj_M5554</strain>
    </source>
</reference>
<sequence length="250" mass="27212">MEASPPVVATVTSQDGEAVSTESSSLPQLQSAGMIQENAPSHQSSATLLDRELQEAFQECEEQIASFGMSSHSITSCSTGQTDSCLSEAVSATDNEELKSANIKEDPMSLPISLAESQTGCDLGCHGNVGAQTTDLASCTEEAVFCFRDYVLGKTQPKQAKAEDREEHSEKLHSELKEEFQKEPERETYTDTTKSENEVNKIYELQKVPEGVSLVVYKDSQNEESKTITSPVEKPQTTSETNTQIITTTV</sequence>
<name>A0ACC5Y4J7_9TELE</name>
<proteinExistence type="predicted"/>
<dbReference type="Proteomes" id="UP000830395">
    <property type="component" value="Chromosome 3"/>
</dbReference>
<comment type="caution">
    <text evidence="1">The sequence shown here is derived from an EMBL/GenBank/DDBJ whole genome shotgun (WGS) entry which is preliminary data.</text>
</comment>
<organism evidence="1 2">
    <name type="scientific">Pangasius djambal</name>
    <dbReference type="NCBI Taxonomy" id="1691987"/>
    <lineage>
        <taxon>Eukaryota</taxon>
        <taxon>Metazoa</taxon>
        <taxon>Chordata</taxon>
        <taxon>Craniata</taxon>
        <taxon>Vertebrata</taxon>
        <taxon>Euteleostomi</taxon>
        <taxon>Actinopterygii</taxon>
        <taxon>Neopterygii</taxon>
        <taxon>Teleostei</taxon>
        <taxon>Ostariophysi</taxon>
        <taxon>Siluriformes</taxon>
        <taxon>Pangasiidae</taxon>
        <taxon>Pangasius</taxon>
    </lineage>
</organism>
<protein>
    <submittedName>
        <fullName evidence="1">Uncharacterized protein</fullName>
    </submittedName>
</protein>
<feature type="non-terminal residue" evidence="1">
    <location>
        <position position="250"/>
    </location>
</feature>
<dbReference type="EMBL" id="CM040977">
    <property type="protein sequence ID" value="MCJ8730542.1"/>
    <property type="molecule type" value="Genomic_DNA"/>
</dbReference>
<gene>
    <name evidence="1" type="ORF">PDJAM_G00185740</name>
</gene>